<feature type="transmembrane region" description="Helical" evidence="2">
    <location>
        <begin position="363"/>
        <end position="390"/>
    </location>
</feature>
<organism evidence="4 5">
    <name type="scientific">Holothuria leucospilota</name>
    <name type="common">Black long sea cucumber</name>
    <name type="synonym">Mertensiothuria leucospilota</name>
    <dbReference type="NCBI Taxonomy" id="206669"/>
    <lineage>
        <taxon>Eukaryota</taxon>
        <taxon>Metazoa</taxon>
        <taxon>Echinodermata</taxon>
        <taxon>Eleutherozoa</taxon>
        <taxon>Echinozoa</taxon>
        <taxon>Holothuroidea</taxon>
        <taxon>Aspidochirotacea</taxon>
        <taxon>Aspidochirotida</taxon>
        <taxon>Holothuriidae</taxon>
        <taxon>Holothuria</taxon>
    </lineage>
</organism>
<dbReference type="AlphaFoldDB" id="A0A9Q0YDI3"/>
<dbReference type="InterPro" id="IPR003599">
    <property type="entry name" value="Ig_sub"/>
</dbReference>
<feature type="domain" description="Ig-like" evidence="3">
    <location>
        <begin position="17"/>
        <end position="119"/>
    </location>
</feature>
<keyword evidence="2" id="KW-0472">Membrane</keyword>
<reference evidence="4" key="1">
    <citation type="submission" date="2021-10" db="EMBL/GenBank/DDBJ databases">
        <title>Tropical sea cucumber genome reveals ecological adaptation and Cuvierian tubules defense mechanism.</title>
        <authorList>
            <person name="Chen T."/>
        </authorList>
    </citation>
    <scope>NUCLEOTIDE SEQUENCE</scope>
    <source>
        <strain evidence="4">Nanhai2018</strain>
        <tissue evidence="4">Muscle</tissue>
    </source>
</reference>
<evidence type="ECO:0000313" key="4">
    <source>
        <dbReference type="EMBL" id="KAJ8019481.1"/>
    </source>
</evidence>
<dbReference type="InterPro" id="IPR036179">
    <property type="entry name" value="Ig-like_dom_sf"/>
</dbReference>
<keyword evidence="5" id="KW-1185">Reference proteome</keyword>
<dbReference type="SUPFAM" id="SSF48726">
    <property type="entry name" value="Immunoglobulin"/>
    <property type="match status" value="1"/>
</dbReference>
<feature type="compositionally biased region" description="Low complexity" evidence="1">
    <location>
        <begin position="333"/>
        <end position="353"/>
    </location>
</feature>
<keyword evidence="2" id="KW-1133">Transmembrane helix</keyword>
<dbReference type="Gene3D" id="2.60.40.10">
    <property type="entry name" value="Immunoglobulins"/>
    <property type="match status" value="1"/>
</dbReference>
<name>A0A9Q0YDI3_HOLLE</name>
<proteinExistence type="predicted"/>
<dbReference type="EMBL" id="JAIZAY010000023">
    <property type="protein sequence ID" value="KAJ8019481.1"/>
    <property type="molecule type" value="Genomic_DNA"/>
</dbReference>
<gene>
    <name evidence="4" type="ORF">HOLleu_41098</name>
</gene>
<evidence type="ECO:0000256" key="2">
    <source>
        <dbReference type="SAM" id="Phobius"/>
    </source>
</evidence>
<evidence type="ECO:0000259" key="3">
    <source>
        <dbReference type="PROSITE" id="PS50835"/>
    </source>
</evidence>
<dbReference type="OrthoDB" id="10638205at2759"/>
<dbReference type="InterPro" id="IPR013783">
    <property type="entry name" value="Ig-like_fold"/>
</dbReference>
<accession>A0A9Q0YDI3</accession>
<dbReference type="PROSITE" id="PS50835">
    <property type="entry name" value="IG_LIKE"/>
    <property type="match status" value="1"/>
</dbReference>
<protein>
    <recommendedName>
        <fullName evidence="3">Ig-like domain-containing protein</fullName>
    </recommendedName>
</protein>
<evidence type="ECO:0000313" key="5">
    <source>
        <dbReference type="Proteomes" id="UP001152320"/>
    </source>
</evidence>
<feature type="region of interest" description="Disordered" evidence="1">
    <location>
        <begin position="324"/>
        <end position="353"/>
    </location>
</feature>
<dbReference type="SMART" id="SM00409">
    <property type="entry name" value="IG"/>
    <property type="match status" value="2"/>
</dbReference>
<dbReference type="Proteomes" id="UP001152320">
    <property type="component" value="Chromosome 23"/>
</dbReference>
<dbReference type="InterPro" id="IPR007110">
    <property type="entry name" value="Ig-like_dom"/>
</dbReference>
<sequence length="514" mass="56877">MLSFHSVLCEAQVVFGPDDPDNNEVVYLGEDLTLRCEVLGVISDESVQFIILKDENPLIPGNRSTNLFEGSIGNIQVFHSSMTFVLQSLGSENAGTYECRAMSRMNLDYGGKTYTLELQQQDTVQCRRNVTDTYISMEVVRLSCYFTPSENKVVKWFKIDTSGMMELTSTTVEVNNVKHRVVSDIQPSDELNISNYVCEESQGSSTGTRIDITRSCEVGSFLVYNDAFIFVTPEFTSIPLGSSIDLTCNVVTLPSGIIIVVVWQLPLANMPVGVNTTTYESDTLRIEVSAEADVGSVLALVCNAFINTMQLSTDISITVKANDSTNATTQRPNNTNTVSTKNNSQNSITDNNNKNNISNFNEIAIIIIIVSLVAIVITASFILVVCLCLCRKNQDSEFVREDENMETQEIADESSPIPAYGKINKNKRDISGMENEIDASLEEDGDEDRDYNLVNLPINHSTGSTCVSANVVNQNRGVGENYTEVRMNSPDDGRPVSVLYTTVNKQLHHDQEYY</sequence>
<evidence type="ECO:0000256" key="1">
    <source>
        <dbReference type="SAM" id="MobiDB-lite"/>
    </source>
</evidence>
<comment type="caution">
    <text evidence="4">The sequence shown here is derived from an EMBL/GenBank/DDBJ whole genome shotgun (WGS) entry which is preliminary data.</text>
</comment>
<keyword evidence="2" id="KW-0812">Transmembrane</keyword>